<dbReference type="RefSeq" id="WP_006985815.1">
    <property type="nucleotide sequence ID" value="NZ_JH417935.1"/>
</dbReference>
<name>G9ZGB1_9GAMM</name>
<proteinExistence type="predicted"/>
<dbReference type="EMBL" id="AGCM01000105">
    <property type="protein sequence ID" value="EHM53288.1"/>
    <property type="molecule type" value="Genomic_DNA"/>
</dbReference>
<accession>G9ZGB1</accession>
<gene>
    <name evidence="1" type="ORF">HMPREF9080_01815</name>
</gene>
<comment type="caution">
    <text evidence="1">The sequence shown here is derived from an EMBL/GenBank/DDBJ whole genome shotgun (WGS) entry which is preliminary data.</text>
</comment>
<dbReference type="STRING" id="797473.HMPREF9080_01815"/>
<evidence type="ECO:0000313" key="1">
    <source>
        <dbReference type="EMBL" id="EHM53288.1"/>
    </source>
</evidence>
<organism evidence="1 2">
    <name type="scientific">Cardiobacterium valvarum F0432</name>
    <dbReference type="NCBI Taxonomy" id="797473"/>
    <lineage>
        <taxon>Bacteria</taxon>
        <taxon>Pseudomonadati</taxon>
        <taxon>Pseudomonadota</taxon>
        <taxon>Gammaproteobacteria</taxon>
        <taxon>Cardiobacteriales</taxon>
        <taxon>Cardiobacteriaceae</taxon>
        <taxon>Cardiobacterium</taxon>
    </lineage>
</organism>
<reference evidence="1 2" key="1">
    <citation type="submission" date="2011-08" db="EMBL/GenBank/DDBJ databases">
        <authorList>
            <person name="Weinstock G."/>
            <person name="Sodergren E."/>
            <person name="Clifton S."/>
            <person name="Fulton L."/>
            <person name="Fulton B."/>
            <person name="Courtney L."/>
            <person name="Fronick C."/>
            <person name="Harrison M."/>
            <person name="Strong C."/>
            <person name="Farmer C."/>
            <person name="Delahaunty K."/>
            <person name="Markovic C."/>
            <person name="Hall O."/>
            <person name="Minx P."/>
            <person name="Tomlinson C."/>
            <person name="Mitreva M."/>
            <person name="Hou S."/>
            <person name="Chen J."/>
            <person name="Wollam A."/>
            <person name="Pepin K.H."/>
            <person name="Johnson M."/>
            <person name="Bhonagiri V."/>
            <person name="Zhang X."/>
            <person name="Suruliraj S."/>
            <person name="Warren W."/>
            <person name="Chinwalla A."/>
            <person name="Mardis E.R."/>
            <person name="Wilson R.K."/>
        </authorList>
    </citation>
    <scope>NUCLEOTIDE SEQUENCE [LARGE SCALE GENOMIC DNA]</scope>
    <source>
        <strain evidence="1 2">F0432</strain>
    </source>
</reference>
<evidence type="ECO:0000313" key="2">
    <source>
        <dbReference type="Proteomes" id="UP000004750"/>
    </source>
</evidence>
<dbReference type="AlphaFoldDB" id="G9ZGB1"/>
<evidence type="ECO:0008006" key="3">
    <source>
        <dbReference type="Google" id="ProtNLM"/>
    </source>
</evidence>
<dbReference type="Proteomes" id="UP000004750">
    <property type="component" value="Unassembled WGS sequence"/>
</dbReference>
<dbReference type="HOGENOM" id="CLU_2033843_0_0_6"/>
<protein>
    <recommendedName>
        <fullName evidence="3">SnoaL-like domain-containing protein</fullName>
    </recommendedName>
</protein>
<sequence>MNSAQATADIYRELSLFLDAYKNEDRHTLASRFAIDGDFCTEIYEMLDFVADKSRLHLAAAADIDKAAGGGREKNLDIFPMRTPGHLGIEAALYADGEPVAIIVAEYRPTHPRLYFKYFST</sequence>